<dbReference type="PANTHER" id="PTHR10773:SF19">
    <property type="match status" value="1"/>
</dbReference>
<gene>
    <name evidence="1" type="ORF">FWK35_00028380</name>
</gene>
<dbReference type="OrthoDB" id="434783at2759"/>
<dbReference type="EMBL" id="VUJU01011321">
    <property type="protein sequence ID" value="KAF0711272.1"/>
    <property type="molecule type" value="Genomic_DNA"/>
</dbReference>
<name>A0A6G0VYE5_APHCR</name>
<reference evidence="1 2" key="1">
    <citation type="submission" date="2019-08" db="EMBL/GenBank/DDBJ databases">
        <title>Whole genome of Aphis craccivora.</title>
        <authorList>
            <person name="Voronova N.V."/>
            <person name="Shulinski R.S."/>
            <person name="Bandarenka Y.V."/>
            <person name="Zhorov D.G."/>
            <person name="Warner D."/>
        </authorList>
    </citation>
    <scope>NUCLEOTIDE SEQUENCE [LARGE SCALE GENOMIC DNA]</scope>
    <source>
        <strain evidence="1">180601</strain>
        <tissue evidence="1">Whole Body</tissue>
    </source>
</reference>
<evidence type="ECO:0000313" key="2">
    <source>
        <dbReference type="Proteomes" id="UP000478052"/>
    </source>
</evidence>
<accession>A0A6G0VYE5</accession>
<comment type="caution">
    <text evidence="1">The sequence shown here is derived from an EMBL/GenBank/DDBJ whole genome shotgun (WGS) entry which is preliminary data.</text>
</comment>
<sequence>MTQTVQDNNPCEDNCELNNASNIEELMEIGNSDRVSKQRDTREYRLYRKEQRNSGLKYVTNKEITVEGRKSTPFSNCRAKCMNKVDVDLQNKLFKMYWSMQDYNRRVAYISGLITVGSKQRNRKRCDTPEKSKPREKVYNYFIPKQGEHQSVCKGCFLKVFGETAKFIRCIVVRKVNSPVSRCSPDKRGQRTPKNRLPPAVIKDITDHIKKLPAYESHYCGKETNKKYLPSYFTLQRAYDEYTKSVNNPVSRYVYQKYFKLSGIKVKSPKKDTCTQCDQLKIQLTNNNCSEDQRIQLINQQTQHHNDSEEAYQSKRNDILSISDNTHVIEFDL</sequence>
<organism evidence="1 2">
    <name type="scientific">Aphis craccivora</name>
    <name type="common">Cowpea aphid</name>
    <dbReference type="NCBI Taxonomy" id="307492"/>
    <lineage>
        <taxon>Eukaryota</taxon>
        <taxon>Metazoa</taxon>
        <taxon>Ecdysozoa</taxon>
        <taxon>Arthropoda</taxon>
        <taxon>Hexapoda</taxon>
        <taxon>Insecta</taxon>
        <taxon>Pterygota</taxon>
        <taxon>Neoptera</taxon>
        <taxon>Paraneoptera</taxon>
        <taxon>Hemiptera</taxon>
        <taxon>Sternorrhyncha</taxon>
        <taxon>Aphidomorpha</taxon>
        <taxon>Aphidoidea</taxon>
        <taxon>Aphididae</taxon>
        <taxon>Aphidini</taxon>
        <taxon>Aphis</taxon>
        <taxon>Aphis</taxon>
    </lineage>
</organism>
<keyword evidence="2" id="KW-1185">Reference proteome</keyword>
<dbReference type="PANTHER" id="PTHR10773">
    <property type="entry name" value="DNA-DIRECTED RNA POLYMERASES I, II, AND III SUBUNIT RPABC2"/>
    <property type="match status" value="1"/>
</dbReference>
<evidence type="ECO:0000313" key="1">
    <source>
        <dbReference type="EMBL" id="KAF0711272.1"/>
    </source>
</evidence>
<proteinExistence type="predicted"/>
<dbReference type="Proteomes" id="UP000478052">
    <property type="component" value="Unassembled WGS sequence"/>
</dbReference>
<dbReference type="AlphaFoldDB" id="A0A6G0VYE5"/>
<protein>
    <submittedName>
        <fullName evidence="1">Uncharacterized protein</fullName>
    </submittedName>
</protein>